<keyword evidence="4" id="KW-1185">Reference proteome</keyword>
<protein>
    <recommendedName>
        <fullName evidence="2">Peptidase S9 prolyl oligopeptidase catalytic domain-containing protein</fullName>
    </recommendedName>
</protein>
<dbReference type="GO" id="GO:0004252">
    <property type="term" value="F:serine-type endopeptidase activity"/>
    <property type="evidence" value="ECO:0007669"/>
    <property type="project" value="TreeGrafter"/>
</dbReference>
<feature type="domain" description="Peptidase S9 prolyl oligopeptidase catalytic" evidence="2">
    <location>
        <begin position="662"/>
        <end position="824"/>
    </location>
</feature>
<gene>
    <name evidence="3" type="ORF">BBI01_18005</name>
</gene>
<dbReference type="EMBL" id="MAYH01000048">
    <property type="protein sequence ID" value="OCA69104.1"/>
    <property type="molecule type" value="Genomic_DNA"/>
</dbReference>
<dbReference type="Pfam" id="PF00326">
    <property type="entry name" value="Peptidase_S9"/>
    <property type="match status" value="1"/>
</dbReference>
<dbReference type="SUPFAM" id="SSF82171">
    <property type="entry name" value="DPP6 N-terminal domain-like"/>
    <property type="match status" value="1"/>
</dbReference>
<dbReference type="InterPro" id="IPR029058">
    <property type="entry name" value="AB_hydrolase_fold"/>
</dbReference>
<evidence type="ECO:0000313" key="4">
    <source>
        <dbReference type="Proteomes" id="UP000092651"/>
    </source>
</evidence>
<dbReference type="RefSeq" id="WP_065396203.1">
    <property type="nucleotide sequence ID" value="NZ_MAYH01000048.1"/>
</dbReference>
<sequence>MKVIRHLLIVILILLQGFYYISAAYSDSPNININPTNRNNDLHYSVSIVGNSENLKWMVLRKWYYKNSDSTLVFSRASNQKPVLNLYKMTDFKFINEDHLLAFGNGNAEYYDLKSMSLKKYENVIQTSTLKMNGEHMLYAILQKDGHLLICTKDSKIIYQLDGIHSFQAIDNNGFIANQYTSGQSNLIKITPSDLKTIYTTEKKVESVVFSSDKQYILIRTRSTTSDLDAVNLKTNHLSKIRVSAIIRDFDEIEISAISKESYLIQTRKKILPDRTSPEIWYGNESNIKSIYKGKLNKIFFIWDADNNRLEKLESTPDEVFVAFNNSNYLLKYDPNLRHNYTEQIPTVQLKLYSISTKKEIILSTCTGINYKSPEIIYNSEGRYIMGSDDHKYWNLWDLKTMSTIKINRENLKTPFFTPDNQHIYFDSKEGLCRYDITLKKLSSLEAVENSLETKILNGDADRQFNEYYFAMHTINPNKPLLIRNYDFYNNEVNYDVLIKGKIKHIIPITKNRITDFVWNPSLDQYIYLEENHNFPTSLFIQTRKEEKKKIFQSNPNDHLASTLKSEIIRYKNSTGRDLQGTLYYPAYFNSEKKYPMVVKIYQIQRYKTNEYMVSGNASYVAFDKRALLESGYFVFEPDIAYGNEGTGYGALNCVNTAMDSIQGNKNINFSKVALIGHSHGGYSTNFIATHSNRFATYISGAGNSDIVRSYFSYNRNFNSPFYFQFESGQYQMPPFSENKDLYFKNNPIHYVENVDVPILLWAGKKDENIFWEQVQEFYIGLKRNSKDVIALFYPDVGHDLGRETWQKEDMHRRSMEWLNYFLKDKTDVEWIKRQMSKSKF</sequence>
<evidence type="ECO:0000256" key="1">
    <source>
        <dbReference type="ARBA" id="ARBA00022801"/>
    </source>
</evidence>
<dbReference type="Proteomes" id="UP000092651">
    <property type="component" value="Unassembled WGS sequence"/>
</dbReference>
<dbReference type="Gene3D" id="3.40.50.1820">
    <property type="entry name" value="alpha/beta hydrolase"/>
    <property type="match status" value="1"/>
</dbReference>
<organism evidence="3 4">
    <name type="scientific">Chryseobacterium artocarpi</name>
    <dbReference type="NCBI Taxonomy" id="1414727"/>
    <lineage>
        <taxon>Bacteria</taxon>
        <taxon>Pseudomonadati</taxon>
        <taxon>Bacteroidota</taxon>
        <taxon>Flavobacteriia</taxon>
        <taxon>Flavobacteriales</taxon>
        <taxon>Weeksellaceae</taxon>
        <taxon>Chryseobacterium group</taxon>
        <taxon>Chryseobacterium</taxon>
    </lineage>
</organism>
<dbReference type="GO" id="GO:0006508">
    <property type="term" value="P:proteolysis"/>
    <property type="evidence" value="ECO:0007669"/>
    <property type="project" value="InterPro"/>
</dbReference>
<keyword evidence="1" id="KW-0378">Hydrolase</keyword>
<dbReference type="OrthoDB" id="9812921at2"/>
<evidence type="ECO:0000259" key="2">
    <source>
        <dbReference type="Pfam" id="PF00326"/>
    </source>
</evidence>
<dbReference type="AlphaFoldDB" id="A0A1B8ZC13"/>
<reference evidence="3 4" key="1">
    <citation type="submission" date="2016-07" db="EMBL/GenBank/DDBJ databases">
        <authorList>
            <person name="Jeong J.-J."/>
            <person name="Kim D.W."/>
            <person name="Sang M.K."/>
            <person name="Choi I.-G."/>
            <person name="Kim K.D."/>
        </authorList>
    </citation>
    <scope>NUCLEOTIDE SEQUENCE [LARGE SCALE GENOMIC DNA]</scope>
    <source>
        <strain evidence="3 4">UTM-3</strain>
    </source>
</reference>
<accession>A0A1B8ZC13</accession>
<dbReference type="SUPFAM" id="SSF53474">
    <property type="entry name" value="alpha/beta-Hydrolases"/>
    <property type="match status" value="1"/>
</dbReference>
<dbReference type="InterPro" id="IPR001375">
    <property type="entry name" value="Peptidase_S9_cat"/>
</dbReference>
<name>A0A1B8ZC13_9FLAO</name>
<comment type="caution">
    <text evidence="3">The sequence shown here is derived from an EMBL/GenBank/DDBJ whole genome shotgun (WGS) entry which is preliminary data.</text>
</comment>
<dbReference type="PANTHER" id="PTHR42776:SF4">
    <property type="entry name" value="ACYLAMINO-ACID-RELEASING ENZYME"/>
    <property type="match status" value="1"/>
</dbReference>
<evidence type="ECO:0000313" key="3">
    <source>
        <dbReference type="EMBL" id="OCA69104.1"/>
    </source>
</evidence>
<dbReference type="PANTHER" id="PTHR42776">
    <property type="entry name" value="SERINE PEPTIDASE S9 FAMILY MEMBER"/>
    <property type="match status" value="1"/>
</dbReference>
<proteinExistence type="predicted"/>